<evidence type="ECO:0000256" key="2">
    <source>
        <dbReference type="ARBA" id="ARBA00022553"/>
    </source>
</evidence>
<feature type="compositionally biased region" description="Basic and acidic residues" evidence="12">
    <location>
        <begin position="294"/>
        <end position="305"/>
    </location>
</feature>
<keyword evidence="5" id="KW-0547">Nucleotide-binding</keyword>
<feature type="region of interest" description="Disordered" evidence="12">
    <location>
        <begin position="1593"/>
        <end position="1627"/>
    </location>
</feature>
<dbReference type="InterPro" id="IPR036097">
    <property type="entry name" value="HisK_dim/P_sf"/>
</dbReference>
<dbReference type="SUPFAM" id="SSF47384">
    <property type="entry name" value="Homodimeric domain of signal transducing histidine kinase"/>
    <property type="match status" value="1"/>
</dbReference>
<dbReference type="InterPro" id="IPR004358">
    <property type="entry name" value="Sig_transdc_His_kin-like_C"/>
</dbReference>
<dbReference type="InterPro" id="IPR001789">
    <property type="entry name" value="Sig_transdc_resp-reg_receiver"/>
</dbReference>
<keyword evidence="6" id="KW-0418">Kinase</keyword>
<dbReference type="InterPro" id="IPR016132">
    <property type="entry name" value="Phyto_chromo_attachment"/>
</dbReference>
<keyword evidence="7" id="KW-0067">ATP-binding</keyword>
<dbReference type="Gene3D" id="3.30.450.40">
    <property type="match status" value="1"/>
</dbReference>
<dbReference type="Pfam" id="PF01590">
    <property type="entry name" value="GAF"/>
    <property type="match status" value="1"/>
</dbReference>
<evidence type="ECO:0000256" key="5">
    <source>
        <dbReference type="ARBA" id="ARBA00022741"/>
    </source>
</evidence>
<feature type="domain" description="Response regulatory" evidence="15">
    <location>
        <begin position="1806"/>
        <end position="1935"/>
    </location>
</feature>
<dbReference type="Gene3D" id="1.10.287.130">
    <property type="match status" value="1"/>
</dbReference>
<evidence type="ECO:0000259" key="15">
    <source>
        <dbReference type="PROSITE" id="PS50110"/>
    </source>
</evidence>
<dbReference type="Pfam" id="PF00360">
    <property type="entry name" value="PHY"/>
    <property type="match status" value="1"/>
</dbReference>
<feature type="compositionally biased region" description="Polar residues" evidence="12">
    <location>
        <begin position="347"/>
        <end position="366"/>
    </location>
</feature>
<dbReference type="InterPro" id="IPR043150">
    <property type="entry name" value="Phytochrome_PHY_sf"/>
</dbReference>
<keyword evidence="1" id="KW-0600">Photoreceptor protein</keyword>
<feature type="compositionally biased region" description="Basic and acidic residues" evidence="12">
    <location>
        <begin position="1601"/>
        <end position="1614"/>
    </location>
</feature>
<keyword evidence="4" id="KW-0808">Transferase</keyword>
<dbReference type="PROSITE" id="PS50109">
    <property type="entry name" value="HIS_KIN"/>
    <property type="match status" value="1"/>
</dbReference>
<dbReference type="SUPFAM" id="SSF55785">
    <property type="entry name" value="PYP-like sensor domain (PAS domain)"/>
    <property type="match status" value="1"/>
</dbReference>
<evidence type="ECO:0008006" key="18">
    <source>
        <dbReference type="Google" id="ProtNLM"/>
    </source>
</evidence>
<dbReference type="Gene3D" id="3.40.50.2300">
    <property type="match status" value="1"/>
</dbReference>
<dbReference type="PANTHER" id="PTHR43065:SF10">
    <property type="entry name" value="PEROXIDE STRESS-ACTIVATED HISTIDINE KINASE MAK3"/>
    <property type="match status" value="1"/>
</dbReference>
<evidence type="ECO:0000256" key="4">
    <source>
        <dbReference type="ARBA" id="ARBA00022679"/>
    </source>
</evidence>
<dbReference type="Pfam" id="PF00512">
    <property type="entry name" value="HisKA"/>
    <property type="match status" value="1"/>
</dbReference>
<accession>A0AAX4JKY1</accession>
<dbReference type="SUPFAM" id="SSF55781">
    <property type="entry name" value="GAF domain-like"/>
    <property type="match status" value="2"/>
</dbReference>
<dbReference type="CDD" id="cd00082">
    <property type="entry name" value="HisKA"/>
    <property type="match status" value="1"/>
</dbReference>
<feature type="compositionally biased region" description="Polar residues" evidence="12">
    <location>
        <begin position="112"/>
        <end position="122"/>
    </location>
</feature>
<evidence type="ECO:0000256" key="6">
    <source>
        <dbReference type="ARBA" id="ARBA00022777"/>
    </source>
</evidence>
<keyword evidence="3" id="KW-0716">Sensory transduction</keyword>
<dbReference type="InterPro" id="IPR005467">
    <property type="entry name" value="His_kinase_dom"/>
</dbReference>
<evidence type="ECO:0000259" key="14">
    <source>
        <dbReference type="PROSITE" id="PS50109"/>
    </source>
</evidence>
<dbReference type="InterPro" id="IPR003018">
    <property type="entry name" value="GAF"/>
</dbReference>
<dbReference type="InterPro" id="IPR029016">
    <property type="entry name" value="GAF-like_dom_sf"/>
</dbReference>
<feature type="compositionally biased region" description="Low complexity" evidence="12">
    <location>
        <begin position="141"/>
        <end position="171"/>
    </location>
</feature>
<feature type="compositionally biased region" description="Basic and acidic residues" evidence="12">
    <location>
        <begin position="200"/>
        <end position="212"/>
    </location>
</feature>
<feature type="compositionally biased region" description="Low complexity" evidence="12">
    <location>
        <begin position="1756"/>
        <end position="1766"/>
    </location>
</feature>
<evidence type="ECO:0000256" key="1">
    <source>
        <dbReference type="ARBA" id="ARBA00022543"/>
    </source>
</evidence>
<dbReference type="GO" id="GO:0000155">
    <property type="term" value="F:phosphorelay sensor kinase activity"/>
    <property type="evidence" value="ECO:0007669"/>
    <property type="project" value="InterPro"/>
</dbReference>
<feature type="compositionally biased region" description="Low complexity" evidence="12">
    <location>
        <begin position="1719"/>
        <end position="1736"/>
    </location>
</feature>
<dbReference type="GO" id="GO:0005524">
    <property type="term" value="F:ATP binding"/>
    <property type="evidence" value="ECO:0007669"/>
    <property type="project" value="UniProtKB-KW"/>
</dbReference>
<evidence type="ECO:0000259" key="13">
    <source>
        <dbReference type="PROSITE" id="PS50046"/>
    </source>
</evidence>
<evidence type="ECO:0000256" key="9">
    <source>
        <dbReference type="ARBA" id="ARBA00023012"/>
    </source>
</evidence>
<dbReference type="GO" id="GO:0009881">
    <property type="term" value="F:photoreceptor activity"/>
    <property type="evidence" value="ECO:0007669"/>
    <property type="project" value="UniProtKB-KW"/>
</dbReference>
<dbReference type="PROSITE" id="PS50110">
    <property type="entry name" value="RESPONSE_REGULATORY"/>
    <property type="match status" value="1"/>
</dbReference>
<dbReference type="CDD" id="cd17546">
    <property type="entry name" value="REC_hyHK_CKI1_RcsC-like"/>
    <property type="match status" value="1"/>
</dbReference>
<dbReference type="Gene3D" id="3.30.450.20">
    <property type="entry name" value="PAS domain"/>
    <property type="match status" value="1"/>
</dbReference>
<feature type="domain" description="Histidine kinase" evidence="14">
    <location>
        <begin position="1354"/>
        <end position="1589"/>
    </location>
</feature>
<evidence type="ECO:0000256" key="3">
    <source>
        <dbReference type="ARBA" id="ARBA00022606"/>
    </source>
</evidence>
<dbReference type="Pfam" id="PF00072">
    <property type="entry name" value="Response_reg"/>
    <property type="match status" value="1"/>
</dbReference>
<keyword evidence="8" id="KW-0157">Chromophore</keyword>
<dbReference type="Proteomes" id="UP001355207">
    <property type="component" value="Chromosome 1"/>
</dbReference>
<feature type="compositionally biased region" description="Low complexity" evidence="12">
    <location>
        <begin position="31"/>
        <end position="42"/>
    </location>
</feature>
<dbReference type="InterPro" id="IPR013515">
    <property type="entry name" value="Phytochrome_cen-reg"/>
</dbReference>
<dbReference type="InterPro" id="IPR013654">
    <property type="entry name" value="PAS_2"/>
</dbReference>
<evidence type="ECO:0000256" key="11">
    <source>
        <dbReference type="PROSITE-ProRule" id="PRU00169"/>
    </source>
</evidence>
<feature type="compositionally biased region" description="Polar residues" evidence="12">
    <location>
        <begin position="841"/>
        <end position="881"/>
    </location>
</feature>
<feature type="compositionally biased region" description="Polar residues" evidence="12">
    <location>
        <begin position="76"/>
        <end position="101"/>
    </location>
</feature>
<feature type="compositionally biased region" description="Polar residues" evidence="12">
    <location>
        <begin position="131"/>
        <end position="140"/>
    </location>
</feature>
<keyword evidence="17" id="KW-1185">Reference proteome</keyword>
<protein>
    <recommendedName>
        <fullName evidence="18">Bacteriophytochrome histidine kinase</fullName>
    </recommendedName>
</protein>
<organism evidence="16 17">
    <name type="scientific">Kwoniella dendrophila CBS 6074</name>
    <dbReference type="NCBI Taxonomy" id="1295534"/>
    <lineage>
        <taxon>Eukaryota</taxon>
        <taxon>Fungi</taxon>
        <taxon>Dikarya</taxon>
        <taxon>Basidiomycota</taxon>
        <taxon>Agaricomycotina</taxon>
        <taxon>Tremellomycetes</taxon>
        <taxon>Tremellales</taxon>
        <taxon>Cryptococcaceae</taxon>
        <taxon>Kwoniella</taxon>
    </lineage>
</organism>
<dbReference type="InterPro" id="IPR011006">
    <property type="entry name" value="CheY-like_superfamily"/>
</dbReference>
<feature type="compositionally biased region" description="Gly residues" evidence="12">
    <location>
        <begin position="438"/>
        <end position="456"/>
    </location>
</feature>
<feature type="region of interest" description="Disordered" evidence="12">
    <location>
        <begin position="435"/>
        <end position="595"/>
    </location>
</feature>
<feature type="region of interest" description="Disordered" evidence="12">
    <location>
        <begin position="922"/>
        <end position="959"/>
    </location>
</feature>
<dbReference type="InterPro" id="IPR003661">
    <property type="entry name" value="HisK_dim/P_dom"/>
</dbReference>
<dbReference type="SUPFAM" id="SSF55874">
    <property type="entry name" value="ATPase domain of HSP90 chaperone/DNA topoisomerase II/histidine kinase"/>
    <property type="match status" value="1"/>
</dbReference>
<feature type="compositionally biased region" description="Polar residues" evidence="12">
    <location>
        <begin position="1778"/>
        <end position="1792"/>
    </location>
</feature>
<dbReference type="SMART" id="SM00065">
    <property type="entry name" value="GAF"/>
    <property type="match status" value="1"/>
</dbReference>
<keyword evidence="10" id="KW-0675">Receptor</keyword>
<evidence type="ECO:0000313" key="16">
    <source>
        <dbReference type="EMBL" id="WWC85641.1"/>
    </source>
</evidence>
<dbReference type="Gene3D" id="3.30.450.270">
    <property type="match status" value="1"/>
</dbReference>
<feature type="region of interest" description="Disordered" evidence="12">
    <location>
        <begin position="796"/>
        <end position="894"/>
    </location>
</feature>
<dbReference type="SUPFAM" id="SSF52172">
    <property type="entry name" value="CheY-like"/>
    <property type="match status" value="1"/>
</dbReference>
<name>A0AAX4JKY1_9TREE</name>
<evidence type="ECO:0000256" key="12">
    <source>
        <dbReference type="SAM" id="MobiDB-lite"/>
    </source>
</evidence>
<feature type="compositionally biased region" description="Basic residues" evidence="12">
    <location>
        <begin position="940"/>
        <end position="950"/>
    </location>
</feature>
<feature type="region of interest" description="Disordered" evidence="12">
    <location>
        <begin position="1664"/>
        <end position="1803"/>
    </location>
</feature>
<gene>
    <name evidence="16" type="ORF">L201_000507</name>
</gene>
<dbReference type="SMART" id="SM00448">
    <property type="entry name" value="REC"/>
    <property type="match status" value="1"/>
</dbReference>
<evidence type="ECO:0000256" key="8">
    <source>
        <dbReference type="ARBA" id="ARBA00022991"/>
    </source>
</evidence>
<dbReference type="EMBL" id="CP144098">
    <property type="protein sequence ID" value="WWC85641.1"/>
    <property type="molecule type" value="Genomic_DNA"/>
</dbReference>
<dbReference type="PRINTS" id="PR00344">
    <property type="entry name" value="BCTRLSENSOR"/>
</dbReference>
<feature type="compositionally biased region" description="Gly residues" evidence="12">
    <location>
        <begin position="464"/>
        <end position="481"/>
    </location>
</feature>
<feature type="compositionally biased region" description="Polar residues" evidence="12">
    <location>
        <begin position="804"/>
        <end position="819"/>
    </location>
</feature>
<feature type="region of interest" description="Disordered" evidence="12">
    <location>
        <begin position="707"/>
        <end position="745"/>
    </location>
</feature>
<proteinExistence type="predicted"/>
<dbReference type="PANTHER" id="PTHR43065">
    <property type="entry name" value="SENSOR HISTIDINE KINASE"/>
    <property type="match status" value="1"/>
</dbReference>
<feature type="modified residue" description="4-aspartylphosphate" evidence="11">
    <location>
        <position position="1856"/>
    </location>
</feature>
<dbReference type="InterPro" id="IPR003594">
    <property type="entry name" value="HATPase_dom"/>
</dbReference>
<dbReference type="GO" id="GO:0009584">
    <property type="term" value="P:detection of visible light"/>
    <property type="evidence" value="ECO:0007669"/>
    <property type="project" value="InterPro"/>
</dbReference>
<dbReference type="Gene3D" id="3.30.565.10">
    <property type="entry name" value="Histidine kinase-like ATPase, C-terminal domain"/>
    <property type="match status" value="1"/>
</dbReference>
<dbReference type="SMART" id="SM00388">
    <property type="entry name" value="HisKA"/>
    <property type="match status" value="1"/>
</dbReference>
<dbReference type="InterPro" id="IPR035965">
    <property type="entry name" value="PAS-like_dom_sf"/>
</dbReference>
<sequence length="1968" mass="211652">MSSPREGSDGARVPTINPVIRPTPGTTPQNSSESIPSSSSSSNTRCSRPGSVTMPARPTYQTGQFAPGYAPKPISPSAQYNPKATTPTNEGTHRYSPTVSPSGGMDSGGPLSPSSTYGSNSFVFPMRSVFQGLNNSSDGHNNNIGGPSSGGSTSLNRVQSRSSDTRTPSSRLDNRRFSQSSFKGDNDAGIQTIAQMLQQQDDHEQGKQKEQGKGSVTFNGRTGDRIASVSGKGVTTPPTPNSSTTFELSTPYKGDSAPSSRRASAEDQDQQTKTTESTERPHLAKGGSSGTVKHASDHGHGHDKPVNLSAEASGSGLPQKDRTPVGVPQDTPATINFRDYPAEQGNAGETTNFSAAGQGESSTPKPQQRAGEAPKLQQPKPQHPIANALDELVQKKKSSTRSESRTSLEVDETGIRSLINDFSGIVRLGEAGSFASTGGTGTGGDGNGTGTRGSGTGTKSSQGQHGGVTGDSGASGKGGPSGPTTAARLAQQQRQQSHATTRDSVRDFINQQARTVNMADPNAPTPSPHPEGEGETIDLPNMGPGDGLGINGTPTPAEAIQWAEDKDDASAPASSEQAIASGDEKDGLTASTSEAGSEPIVTFRFEHVSDNDGHHVVVGREGKLRRCEDEPITTPGAVQGFGVLMVLEEDYDTGVLTVRQVSENATELLGLSPKYLFKLDCFTRILTIDQEDILRDNLEYLPIAEGGKGSVEEEGPSVFLLSGYGEPGSDDSEEEESSATSAGSLNGRRREWSCWVAAHRPKINASEKVDENGLTAPDPDLIILEFELERDEYNPLIQPFEPPSISSTNGSETPESTAGASVGKGSSDGTGSAIASAGSSMTINSTPKVNQRTGSDGSTMTIGGNSSTPNTSQIASGSRPSSMLPPGSKPMGLDGIEFEVPIEKIIESTTNHAKPLRALERMRRTGQHGGSSTDSASGSKGRRGARRPVRRPPTGTTGTMDVFAVLGQINDQLGAAPDLETFLKITVGVIQDLCRFHRVLIYQFDESMNGQVVSELVEWGKTTDLYKGLMFPAADIPAQARELYKINKVRLLYDRSQTTARMVLRSKEDLNTPLDMTHCYLRAMSPIHIKYLANMHVRSSMSVSIMAFGQLWGLIACHSYGHHGMRVSFPVRQMMRILSDSISRNIERLSYAQRLHTRKLISTIPTQAHPTGYIVSNADDLLQIFDAESGLLVIGDGCKLLGQNHQGQSMLAIAEYLRVMKFDACKASNHIQRDFPDLVLPRAQDTIAGLLYVPLTAKAGQDFIVFLRKGQAREVQWAGKPYKDERAGDSASLEPRKSFKTWSEIVTGRSRAWTDDQLESAGVLALIYGKFIQVWREKQSAMASNQLTAILLSNTSHAVRTPLSQIINTLELALSGNIDSDVRSMLENSHQASRALLFHVHDLLDLTRIETGNETAFNDPFDIRQSISDAIRLYQTESSRRGLDFRVITSENLPKYVIGDSRKIKTVISNLVANSVKFTEKGFIEVYCGLQQPSSSDGGSRSGELVKSGQVPIEIVISDSGCGIATDKLEAMFVTLEGADEVKASSNGNGLGLGLAVVARIVEQLDGQLRAESEVGVGSRFFFTLPMLVHHGRPVSRSSKASKDSGKLAVRDRTGSSGEGSVVSARSGMSEVDSFVNDFGNSHMLNHPVGADDQRIKDAEYRMSRPGTFPVTDSSWPVKPSRMDADQEQTISDPSLTSGRSPAIDNHPTRIEPQRRLSYKPSSSSPRNSADLSSSPSHHHRQSSHPVTAKIRKDSSTSTHSDSSAPSPLPGKEKRGSLSKSTKAPSPPSNQSERTKKTPEGKTILRVMVVEDDMINSQILQKRLKMDKHKVKAVTNGQEAVTALENDWDFDVVLMDIQMPIMDGRQAAKEIRKLEHKLKAPIDINPLRVDGRIPIFAVSASLYESDRGNLAQDFDGWLLKPLDFARVRVLLSALEDPVKRSAEVYEQGQWEKGGYLRDAPSPVPSPGV</sequence>
<evidence type="ECO:0000256" key="7">
    <source>
        <dbReference type="ARBA" id="ARBA00022840"/>
    </source>
</evidence>
<dbReference type="SMART" id="SM00387">
    <property type="entry name" value="HATPase_c"/>
    <property type="match status" value="1"/>
</dbReference>
<feature type="compositionally biased region" description="Acidic residues" evidence="12">
    <location>
        <begin position="728"/>
        <end position="737"/>
    </location>
</feature>
<evidence type="ECO:0000256" key="10">
    <source>
        <dbReference type="ARBA" id="ARBA00023170"/>
    </source>
</evidence>
<evidence type="ECO:0000313" key="17">
    <source>
        <dbReference type="Proteomes" id="UP001355207"/>
    </source>
</evidence>
<feature type="compositionally biased region" description="Low complexity" evidence="12">
    <location>
        <begin position="825"/>
        <end position="840"/>
    </location>
</feature>
<keyword evidence="9" id="KW-0902">Two-component regulatory system</keyword>
<reference evidence="16 17" key="1">
    <citation type="submission" date="2024-01" db="EMBL/GenBank/DDBJ databases">
        <title>Comparative genomics of Cryptococcus and Kwoniella reveals pathogenesis evolution and contrasting modes of karyotype evolution via chromosome fusion or intercentromeric recombination.</title>
        <authorList>
            <person name="Coelho M.A."/>
            <person name="David-Palma M."/>
            <person name="Shea T."/>
            <person name="Bowers K."/>
            <person name="McGinley-Smith S."/>
            <person name="Mohammad A.W."/>
            <person name="Gnirke A."/>
            <person name="Yurkov A.M."/>
            <person name="Nowrousian M."/>
            <person name="Sun S."/>
            <person name="Cuomo C.A."/>
            <person name="Heitman J."/>
        </authorList>
    </citation>
    <scope>NUCLEOTIDE SEQUENCE [LARGE SCALE GENOMIC DNA]</scope>
    <source>
        <strain evidence="16 17">CBS 6074</strain>
    </source>
</reference>
<dbReference type="InterPro" id="IPR036890">
    <property type="entry name" value="HATPase_C_sf"/>
</dbReference>
<dbReference type="RefSeq" id="XP_066072404.1">
    <property type="nucleotide sequence ID" value="XM_066216307.1"/>
</dbReference>
<dbReference type="GO" id="GO:0006355">
    <property type="term" value="P:regulation of DNA-templated transcription"/>
    <property type="evidence" value="ECO:0007669"/>
    <property type="project" value="InterPro"/>
</dbReference>
<feature type="compositionally biased region" description="Polar residues" evidence="12">
    <location>
        <begin position="1688"/>
        <end position="1700"/>
    </location>
</feature>
<dbReference type="PROSITE" id="PS50046">
    <property type="entry name" value="PHYTOCHROME_2"/>
    <property type="match status" value="1"/>
</dbReference>
<dbReference type="Pfam" id="PF02518">
    <property type="entry name" value="HATPase_c"/>
    <property type="match status" value="1"/>
</dbReference>
<dbReference type="GeneID" id="91091179"/>
<feature type="region of interest" description="Disordered" evidence="12">
    <location>
        <begin position="1"/>
        <end position="417"/>
    </location>
</feature>
<dbReference type="Pfam" id="PF08446">
    <property type="entry name" value="PAS_2"/>
    <property type="match status" value="1"/>
</dbReference>
<feature type="compositionally biased region" description="Low complexity" evidence="12">
    <location>
        <begin position="482"/>
        <end position="499"/>
    </location>
</feature>
<keyword evidence="2 11" id="KW-0597">Phosphoprotein</keyword>
<feature type="domain" description="Phytochrome chromophore attachment site" evidence="13">
    <location>
        <begin position="978"/>
        <end position="1140"/>
    </location>
</feature>